<dbReference type="InterPro" id="IPR045592">
    <property type="entry name" value="DUF6461"/>
</dbReference>
<keyword evidence="2" id="KW-1185">Reference proteome</keyword>
<dbReference type="Proteomes" id="UP000562352">
    <property type="component" value="Unassembled WGS sequence"/>
</dbReference>
<dbReference type="EMBL" id="JACHJJ010000009">
    <property type="protein sequence ID" value="MBB5963764.1"/>
    <property type="molecule type" value="Genomic_DNA"/>
</dbReference>
<evidence type="ECO:0000313" key="2">
    <source>
        <dbReference type="Proteomes" id="UP000562352"/>
    </source>
</evidence>
<sequence length="219" mass="23361">MEAFFAAAPEAYEQAGKIELVRATARTPGPSPEDFTWQQDGPLGPIYTAVFARGIDEYEMLHRLGAAAEDIRPILDGDHSVPEGPRFITVTRIGDWAVAAEEDGWRGAEPPTLGNLSGGGGEAVAVMRHDYAARHHLSYAADGVLITDIDPTFPHNRQGSDPDRLNGHLRDLGIDPEAADQIDNPIEAALAIAARVTGAVLTQRHLHRPILGAAVPGAS</sequence>
<protein>
    <submittedName>
        <fullName evidence="1">Uncharacterized protein</fullName>
    </submittedName>
</protein>
<name>A0A841D5I8_PLAVE</name>
<gene>
    <name evidence="1" type="ORF">FHS22_003046</name>
</gene>
<evidence type="ECO:0000313" key="1">
    <source>
        <dbReference type="EMBL" id="MBB5963764.1"/>
    </source>
</evidence>
<dbReference type="AlphaFoldDB" id="A0A841D5I8"/>
<accession>A0A841D5I8</accession>
<dbReference type="Pfam" id="PF20062">
    <property type="entry name" value="DUF6461"/>
    <property type="match status" value="1"/>
</dbReference>
<proteinExistence type="predicted"/>
<reference evidence="1 2" key="1">
    <citation type="submission" date="2020-08" db="EMBL/GenBank/DDBJ databases">
        <title>Genomic Encyclopedia of Type Strains, Phase III (KMG-III): the genomes of soil and plant-associated and newly described type strains.</title>
        <authorList>
            <person name="Whitman W."/>
        </authorList>
    </citation>
    <scope>NUCLEOTIDE SEQUENCE [LARGE SCALE GENOMIC DNA]</scope>
    <source>
        <strain evidence="1 2">CECT 3303</strain>
    </source>
</reference>
<organism evidence="1 2">
    <name type="scientific">Planomonospora venezuelensis</name>
    <dbReference type="NCBI Taxonomy" id="1999"/>
    <lineage>
        <taxon>Bacteria</taxon>
        <taxon>Bacillati</taxon>
        <taxon>Actinomycetota</taxon>
        <taxon>Actinomycetes</taxon>
        <taxon>Streptosporangiales</taxon>
        <taxon>Streptosporangiaceae</taxon>
        <taxon>Planomonospora</taxon>
    </lineage>
</organism>
<comment type="caution">
    <text evidence="1">The sequence shown here is derived from an EMBL/GenBank/DDBJ whole genome shotgun (WGS) entry which is preliminary data.</text>
</comment>